<dbReference type="PROSITE" id="PS51186">
    <property type="entry name" value="GNAT"/>
    <property type="match status" value="1"/>
</dbReference>
<dbReference type="GO" id="GO:0016747">
    <property type="term" value="F:acyltransferase activity, transferring groups other than amino-acyl groups"/>
    <property type="evidence" value="ECO:0007669"/>
    <property type="project" value="InterPro"/>
</dbReference>
<dbReference type="PANTHER" id="PTHR42791:SF1">
    <property type="entry name" value="N-ACETYLTRANSFERASE DOMAIN-CONTAINING PROTEIN"/>
    <property type="match status" value="1"/>
</dbReference>
<dbReference type="Gene3D" id="3.40.630.30">
    <property type="match status" value="1"/>
</dbReference>
<gene>
    <name evidence="2" type="ORF">AOQ84DRAFT_184469</name>
</gene>
<evidence type="ECO:0000313" key="2">
    <source>
        <dbReference type="EMBL" id="OCL02386.1"/>
    </source>
</evidence>
<dbReference type="Proteomes" id="UP000250140">
    <property type="component" value="Unassembled WGS sequence"/>
</dbReference>
<dbReference type="InterPro" id="IPR016181">
    <property type="entry name" value="Acyl_CoA_acyltransferase"/>
</dbReference>
<proteinExistence type="predicted"/>
<feature type="domain" description="N-acetyltransferase" evidence="1">
    <location>
        <begin position="123"/>
        <end position="258"/>
    </location>
</feature>
<dbReference type="InterPro" id="IPR052523">
    <property type="entry name" value="Trichothecene_AcTrans"/>
</dbReference>
<dbReference type="EMBL" id="KV750964">
    <property type="protein sequence ID" value="OCL02386.1"/>
    <property type="molecule type" value="Genomic_DNA"/>
</dbReference>
<sequence>MDKTVASAGISIVESKSTMNAGSHISEVPTSFRIVAQKPKHTATPANDSVRIVSIEEYKEAALCLADAFAEDDVARYFIDVPDREHWSEEERWNLHVEILEYVTYAHCLKGLVTTVGPNYGAVALWMPPGKNMDDYLTMFRSGMWRLYYRLSPEGKKRFFTEFLPLLHDTKHAVLGEHDDDSWYLVYIGTRPSARGRGYARKLIEHVTRKADRDGKLCYLESSNAINPTIYRKLGFEERRKVHLQRAEKDVELDIMVREPVRIENEKGKIKKSTLN</sequence>
<protein>
    <recommendedName>
        <fullName evidence="1">N-acetyltransferase domain-containing protein</fullName>
    </recommendedName>
</protein>
<dbReference type="InterPro" id="IPR000182">
    <property type="entry name" value="GNAT_dom"/>
</dbReference>
<dbReference type="AlphaFoldDB" id="A0A8E2EP90"/>
<reference evidence="2 3" key="1">
    <citation type="journal article" date="2016" name="Nat. Commun.">
        <title>Ectomycorrhizal ecology is imprinted in the genome of the dominant symbiotic fungus Cenococcum geophilum.</title>
        <authorList>
            <consortium name="DOE Joint Genome Institute"/>
            <person name="Peter M."/>
            <person name="Kohler A."/>
            <person name="Ohm R.A."/>
            <person name="Kuo A."/>
            <person name="Krutzmann J."/>
            <person name="Morin E."/>
            <person name="Arend M."/>
            <person name="Barry K.W."/>
            <person name="Binder M."/>
            <person name="Choi C."/>
            <person name="Clum A."/>
            <person name="Copeland A."/>
            <person name="Grisel N."/>
            <person name="Haridas S."/>
            <person name="Kipfer T."/>
            <person name="LaButti K."/>
            <person name="Lindquist E."/>
            <person name="Lipzen A."/>
            <person name="Maire R."/>
            <person name="Meier B."/>
            <person name="Mihaltcheva S."/>
            <person name="Molinier V."/>
            <person name="Murat C."/>
            <person name="Poggeler S."/>
            <person name="Quandt C.A."/>
            <person name="Sperisen C."/>
            <person name="Tritt A."/>
            <person name="Tisserant E."/>
            <person name="Crous P.W."/>
            <person name="Henrissat B."/>
            <person name="Nehls U."/>
            <person name="Egli S."/>
            <person name="Spatafora J.W."/>
            <person name="Grigoriev I.V."/>
            <person name="Martin F.M."/>
        </authorList>
    </citation>
    <scope>NUCLEOTIDE SEQUENCE [LARGE SCALE GENOMIC DNA]</scope>
    <source>
        <strain evidence="2 3">CBS 207.34</strain>
    </source>
</reference>
<accession>A0A8E2EP90</accession>
<evidence type="ECO:0000313" key="3">
    <source>
        <dbReference type="Proteomes" id="UP000250140"/>
    </source>
</evidence>
<dbReference type="CDD" id="cd04301">
    <property type="entry name" value="NAT_SF"/>
    <property type="match status" value="1"/>
</dbReference>
<dbReference type="SUPFAM" id="SSF55729">
    <property type="entry name" value="Acyl-CoA N-acyltransferases (Nat)"/>
    <property type="match status" value="2"/>
</dbReference>
<keyword evidence="3" id="KW-1185">Reference proteome</keyword>
<name>A0A8E2EP90_9PEZI</name>
<organism evidence="2 3">
    <name type="scientific">Glonium stellatum</name>
    <dbReference type="NCBI Taxonomy" id="574774"/>
    <lineage>
        <taxon>Eukaryota</taxon>
        <taxon>Fungi</taxon>
        <taxon>Dikarya</taxon>
        <taxon>Ascomycota</taxon>
        <taxon>Pezizomycotina</taxon>
        <taxon>Dothideomycetes</taxon>
        <taxon>Pleosporomycetidae</taxon>
        <taxon>Gloniales</taxon>
        <taxon>Gloniaceae</taxon>
        <taxon>Glonium</taxon>
    </lineage>
</organism>
<dbReference type="Pfam" id="PF13508">
    <property type="entry name" value="Acetyltransf_7"/>
    <property type="match status" value="1"/>
</dbReference>
<dbReference type="PANTHER" id="PTHR42791">
    <property type="entry name" value="GNAT FAMILY ACETYLTRANSFERASE"/>
    <property type="match status" value="1"/>
</dbReference>
<evidence type="ECO:0000259" key="1">
    <source>
        <dbReference type="PROSITE" id="PS51186"/>
    </source>
</evidence>
<dbReference type="OrthoDB" id="410198at2759"/>